<feature type="region of interest" description="Disordered" evidence="1">
    <location>
        <begin position="594"/>
        <end position="637"/>
    </location>
</feature>
<evidence type="ECO:0000256" key="2">
    <source>
        <dbReference type="SAM" id="Phobius"/>
    </source>
</evidence>
<evidence type="ECO:0000313" key="3">
    <source>
        <dbReference type="EMBL" id="KAF2656044.1"/>
    </source>
</evidence>
<keyword evidence="2" id="KW-0472">Membrane</keyword>
<proteinExistence type="predicted"/>
<feature type="region of interest" description="Disordered" evidence="1">
    <location>
        <begin position="501"/>
        <end position="529"/>
    </location>
</feature>
<dbReference type="AlphaFoldDB" id="A0A6A6TBR5"/>
<sequence>MASLDGSVTTVNGKVCTRRLRSTSTALTTAAASTSSTDSTSTTTTSEVQQVETSVAQAPPPASSSADPPPEAASTSTAQGTEDSIPSPAPPQGNGQNAGEQNFSVAAAAATSTAATSAELLSPSSSTSASTISSDPSDVADSSTTSVSSTSDTTSTGIDSLLASSTTAPQPQQTSPATAPSDQQPNDQPAQSTSTGVPSGGSAGAISPDQSIGGDESTLTLGSSNTNVGAIAGGVVGGVAGVALISVLLFMCLKRRKSREPFVKWQQRFSEKNGESSGLLAKLKAVPEKFEAVSEKLRAIPAGVGVFLGKLRGEKSGPAQNPYNRQSVRSSVSSVYSVRTNVRSRSVSEPPSKWRQQLRGFGDRMPSLKRSRTLLQQEQPVVEAKVEDDNPFADPDPVNPTSVPQIPAPALARSTSIRSQRAVVDGLKDQQRAPQSAAAVNRASKETFASLLDEIDERNGSGTPEWLKNTAHKRTQSASTALRSHPTSVAYTASVYTNADNPFFDPSDAPPVPKQPLPPNPPRRPSNAFVGFPTFNATSTLDSRVSTGSSFLLFGEPGPSRPSTNMFSEVSALPRVGRQSDPFDLDRPEVLRFGMSGQREVRASVTRQNSKSNRTSTVPNWVGTATPGPLRNPSVKR</sequence>
<feature type="transmembrane region" description="Helical" evidence="2">
    <location>
        <begin position="228"/>
        <end position="253"/>
    </location>
</feature>
<keyword evidence="2" id="KW-1133">Transmembrane helix</keyword>
<protein>
    <submittedName>
        <fullName evidence="3">Uncharacterized protein</fullName>
    </submittedName>
</protein>
<organism evidence="3 4">
    <name type="scientific">Lophiostoma macrostomum CBS 122681</name>
    <dbReference type="NCBI Taxonomy" id="1314788"/>
    <lineage>
        <taxon>Eukaryota</taxon>
        <taxon>Fungi</taxon>
        <taxon>Dikarya</taxon>
        <taxon>Ascomycota</taxon>
        <taxon>Pezizomycotina</taxon>
        <taxon>Dothideomycetes</taxon>
        <taxon>Pleosporomycetidae</taxon>
        <taxon>Pleosporales</taxon>
        <taxon>Lophiostomataceae</taxon>
        <taxon>Lophiostoma</taxon>
    </lineage>
</organism>
<evidence type="ECO:0000313" key="4">
    <source>
        <dbReference type="Proteomes" id="UP000799324"/>
    </source>
</evidence>
<feature type="compositionally biased region" description="Low complexity" evidence="1">
    <location>
        <begin position="104"/>
        <end position="181"/>
    </location>
</feature>
<feature type="compositionally biased region" description="Polar residues" evidence="1">
    <location>
        <begin position="93"/>
        <end position="103"/>
    </location>
</feature>
<feature type="compositionally biased region" description="Pro residues" evidence="1">
    <location>
        <begin position="508"/>
        <end position="524"/>
    </location>
</feature>
<feature type="region of interest" description="Disordered" evidence="1">
    <location>
        <begin position="1"/>
        <end position="219"/>
    </location>
</feature>
<accession>A0A6A6TBR5</accession>
<feature type="compositionally biased region" description="Polar residues" evidence="1">
    <location>
        <begin position="1"/>
        <end position="12"/>
    </location>
</feature>
<keyword evidence="4" id="KW-1185">Reference proteome</keyword>
<feature type="compositionally biased region" description="Polar residues" evidence="1">
    <location>
        <begin position="182"/>
        <end position="197"/>
    </location>
</feature>
<evidence type="ECO:0000256" key="1">
    <source>
        <dbReference type="SAM" id="MobiDB-lite"/>
    </source>
</evidence>
<feature type="compositionally biased region" description="Polar residues" evidence="1">
    <location>
        <begin position="605"/>
        <end position="619"/>
    </location>
</feature>
<name>A0A6A6TBR5_9PLEO</name>
<keyword evidence="2" id="KW-0812">Transmembrane</keyword>
<feature type="compositionally biased region" description="Pro residues" evidence="1">
    <location>
        <begin position="58"/>
        <end position="71"/>
    </location>
</feature>
<dbReference type="Proteomes" id="UP000799324">
    <property type="component" value="Unassembled WGS sequence"/>
</dbReference>
<feature type="compositionally biased region" description="Low complexity" evidence="1">
    <location>
        <begin position="22"/>
        <end position="46"/>
    </location>
</feature>
<reference evidence="3" key="1">
    <citation type="journal article" date="2020" name="Stud. Mycol.">
        <title>101 Dothideomycetes genomes: a test case for predicting lifestyles and emergence of pathogens.</title>
        <authorList>
            <person name="Haridas S."/>
            <person name="Albert R."/>
            <person name="Binder M."/>
            <person name="Bloem J."/>
            <person name="Labutti K."/>
            <person name="Salamov A."/>
            <person name="Andreopoulos B."/>
            <person name="Baker S."/>
            <person name="Barry K."/>
            <person name="Bills G."/>
            <person name="Bluhm B."/>
            <person name="Cannon C."/>
            <person name="Castanera R."/>
            <person name="Culley D."/>
            <person name="Daum C."/>
            <person name="Ezra D."/>
            <person name="Gonzalez J."/>
            <person name="Henrissat B."/>
            <person name="Kuo A."/>
            <person name="Liang C."/>
            <person name="Lipzen A."/>
            <person name="Lutzoni F."/>
            <person name="Magnuson J."/>
            <person name="Mondo S."/>
            <person name="Nolan M."/>
            <person name="Ohm R."/>
            <person name="Pangilinan J."/>
            <person name="Park H.-J."/>
            <person name="Ramirez L."/>
            <person name="Alfaro M."/>
            <person name="Sun H."/>
            <person name="Tritt A."/>
            <person name="Yoshinaga Y."/>
            <person name="Zwiers L.-H."/>
            <person name="Turgeon B."/>
            <person name="Goodwin S."/>
            <person name="Spatafora J."/>
            <person name="Crous P."/>
            <person name="Grigoriev I."/>
        </authorList>
    </citation>
    <scope>NUCLEOTIDE SEQUENCE</scope>
    <source>
        <strain evidence="3">CBS 122681</strain>
    </source>
</reference>
<dbReference type="OrthoDB" id="3936275at2759"/>
<dbReference type="EMBL" id="MU004341">
    <property type="protein sequence ID" value="KAF2656044.1"/>
    <property type="molecule type" value="Genomic_DNA"/>
</dbReference>
<gene>
    <name evidence="3" type="ORF">K491DRAFT_678400</name>
</gene>